<dbReference type="CDD" id="cd15831">
    <property type="entry name" value="BTAD"/>
    <property type="match status" value="1"/>
</dbReference>
<dbReference type="Proteomes" id="UP001235712">
    <property type="component" value="Unassembled WGS sequence"/>
</dbReference>
<feature type="DNA-binding region" description="OmpR/PhoB-type" evidence="5">
    <location>
        <begin position="2"/>
        <end position="109"/>
    </location>
</feature>
<comment type="caution">
    <text evidence="7">The sequence shown here is derived from an EMBL/GenBank/DDBJ whole genome shotgun (WGS) entry which is preliminary data.</text>
</comment>
<protein>
    <submittedName>
        <fullName evidence="7">DNA-binding SARP family transcriptional activator/tetratricopeptide (TPR) repeat protein</fullName>
    </submittedName>
</protein>
<dbReference type="Gene3D" id="1.25.40.10">
    <property type="entry name" value="Tetratricopeptide repeat domain"/>
    <property type="match status" value="2"/>
</dbReference>
<keyword evidence="3 5" id="KW-0238">DNA-binding</keyword>
<evidence type="ECO:0000259" key="6">
    <source>
        <dbReference type="PROSITE" id="PS51755"/>
    </source>
</evidence>
<dbReference type="Gene3D" id="1.10.10.10">
    <property type="entry name" value="Winged helix-like DNA-binding domain superfamily/Winged helix DNA-binding domain"/>
    <property type="match status" value="1"/>
</dbReference>
<dbReference type="SUPFAM" id="SSF46894">
    <property type="entry name" value="C-terminal effector domain of the bipartite response regulators"/>
    <property type="match status" value="1"/>
</dbReference>
<dbReference type="SMART" id="SM00382">
    <property type="entry name" value="AAA"/>
    <property type="match status" value="1"/>
</dbReference>
<evidence type="ECO:0000313" key="8">
    <source>
        <dbReference type="Proteomes" id="UP001235712"/>
    </source>
</evidence>
<dbReference type="PANTHER" id="PTHR35807">
    <property type="entry name" value="TRANSCRIPTIONAL REGULATOR REDD-RELATED"/>
    <property type="match status" value="1"/>
</dbReference>
<dbReference type="SUPFAM" id="SSF48452">
    <property type="entry name" value="TPR-like"/>
    <property type="match status" value="3"/>
</dbReference>
<dbReference type="GO" id="GO:0003677">
    <property type="term" value="F:DNA binding"/>
    <property type="evidence" value="ECO:0007669"/>
    <property type="project" value="UniProtKB-KW"/>
</dbReference>
<dbReference type="InterPro" id="IPR016032">
    <property type="entry name" value="Sig_transdc_resp-reg_C-effctor"/>
</dbReference>
<dbReference type="SUPFAM" id="SSF52540">
    <property type="entry name" value="P-loop containing nucleoside triphosphate hydrolases"/>
    <property type="match status" value="1"/>
</dbReference>
<proteinExistence type="inferred from homology"/>
<dbReference type="PROSITE" id="PS51755">
    <property type="entry name" value="OMPR_PHOB"/>
    <property type="match status" value="1"/>
</dbReference>
<keyword evidence="8" id="KW-1185">Reference proteome</keyword>
<evidence type="ECO:0000256" key="3">
    <source>
        <dbReference type="ARBA" id="ARBA00023125"/>
    </source>
</evidence>
<dbReference type="SMART" id="SM01043">
    <property type="entry name" value="BTAD"/>
    <property type="match status" value="1"/>
</dbReference>
<dbReference type="InterPro" id="IPR036388">
    <property type="entry name" value="WH-like_DNA-bd_sf"/>
</dbReference>
<dbReference type="Pfam" id="PF13424">
    <property type="entry name" value="TPR_12"/>
    <property type="match status" value="1"/>
</dbReference>
<evidence type="ECO:0000256" key="2">
    <source>
        <dbReference type="ARBA" id="ARBA00023015"/>
    </source>
</evidence>
<evidence type="ECO:0000256" key="1">
    <source>
        <dbReference type="ARBA" id="ARBA00005820"/>
    </source>
</evidence>
<evidence type="ECO:0000313" key="7">
    <source>
        <dbReference type="EMBL" id="MDP9830984.1"/>
    </source>
</evidence>
<feature type="domain" description="OmpR/PhoB-type" evidence="6">
    <location>
        <begin position="2"/>
        <end position="109"/>
    </location>
</feature>
<evidence type="ECO:0000256" key="4">
    <source>
        <dbReference type="ARBA" id="ARBA00023163"/>
    </source>
</evidence>
<gene>
    <name evidence="7" type="ORF">J2S57_006733</name>
</gene>
<dbReference type="SMART" id="SM00028">
    <property type="entry name" value="TPR"/>
    <property type="match status" value="4"/>
</dbReference>
<reference evidence="7 8" key="1">
    <citation type="submission" date="2023-07" db="EMBL/GenBank/DDBJ databases">
        <title>Sequencing the genomes of 1000 actinobacteria strains.</title>
        <authorList>
            <person name="Klenk H.-P."/>
        </authorList>
    </citation>
    <scope>NUCLEOTIDE SEQUENCE [LARGE SCALE GENOMIC DNA]</scope>
    <source>
        <strain evidence="7 8">DSM 44388</strain>
    </source>
</reference>
<evidence type="ECO:0000256" key="5">
    <source>
        <dbReference type="PROSITE-ProRule" id="PRU01091"/>
    </source>
</evidence>
<dbReference type="InterPro" id="IPR019734">
    <property type="entry name" value="TPR_rpt"/>
</dbReference>
<organism evidence="7 8">
    <name type="scientific">Kineosporia succinea</name>
    <dbReference type="NCBI Taxonomy" id="84632"/>
    <lineage>
        <taxon>Bacteria</taxon>
        <taxon>Bacillati</taxon>
        <taxon>Actinomycetota</taxon>
        <taxon>Actinomycetes</taxon>
        <taxon>Kineosporiales</taxon>
        <taxon>Kineosporiaceae</taxon>
        <taxon>Kineosporia</taxon>
    </lineage>
</organism>
<dbReference type="PANTHER" id="PTHR35807:SF1">
    <property type="entry name" value="TRANSCRIPTIONAL REGULATOR REDD"/>
    <property type="match status" value="1"/>
</dbReference>
<keyword evidence="2" id="KW-0805">Transcription regulation</keyword>
<dbReference type="InterPro" id="IPR003593">
    <property type="entry name" value="AAA+_ATPase"/>
</dbReference>
<dbReference type="InterPro" id="IPR027417">
    <property type="entry name" value="P-loop_NTPase"/>
</dbReference>
<keyword evidence="4" id="KW-0804">Transcription</keyword>
<comment type="similarity">
    <text evidence="1">Belongs to the AfsR/DnrI/RedD regulatory family.</text>
</comment>
<dbReference type="Gene3D" id="3.40.50.300">
    <property type="entry name" value="P-loop containing nucleotide triphosphate hydrolases"/>
    <property type="match status" value="1"/>
</dbReference>
<dbReference type="SMART" id="SM00862">
    <property type="entry name" value="Trans_reg_C"/>
    <property type="match status" value="1"/>
</dbReference>
<dbReference type="PRINTS" id="PR00364">
    <property type="entry name" value="DISEASERSIST"/>
</dbReference>
<dbReference type="EMBL" id="JAUSQZ010000001">
    <property type="protein sequence ID" value="MDP9830984.1"/>
    <property type="molecule type" value="Genomic_DNA"/>
</dbReference>
<name>A0ABT9PF15_9ACTN</name>
<dbReference type="InterPro" id="IPR051677">
    <property type="entry name" value="AfsR-DnrI-RedD_regulator"/>
</dbReference>
<dbReference type="InterPro" id="IPR001867">
    <property type="entry name" value="OmpR/PhoB-type_DNA-bd"/>
</dbReference>
<sequence length="949" mass="102510">MEHDTRRGDLPPLKLQVLGPLRIWRDGVEVDAGPWQRRCLLGLLLAHNGQPVGMNELVDTLWPSDPPVSAVNIVHKYVGALRRLMEPDLAPRDSGSWLLRSGNGYRFVADPRVLDLARFVELHDRARTAARGGDDHAALLLHQEALHLWNGPAGEDAAGSPVFAGVNQQLFDSATEAADLALRTGEHGRPVAVIRRVCSWDPLNESLHARLILLLAGAGHQAEALTVHRTVTARLADELGLDPGPELRAAQQQVLRDEAPALTTPAVRPETGQRPRPAQLPADLSMFVGREEQIAAVTRLIEQRSGRTSTGPLVLALSGMGGVGKSTLAVHLAHRFSAAHPDGQLYVDLRGFDGDGEEVSTPEALATLLHSLGVPGASVPSRIEAQVGLYRTASADRRLIVLIDNARSVQHVRPLIPNSASALVIVTSRTPLAGLAAIEGAVLLPLDLPSAPSARAMMAARLQALPRPADDAVIDEIVDLCGRLPLALALVAARALTRPTFPLQVAADELRAHSTVLHAFPDGGGDAGPRSVFRWSYRHLSAEAARLFRLLSLSIGPSISAAACASLLGGEPAPTRRLLGELLDAALVAEVAQDRFSAHLLVRAYAEELCRQTESGAERAEASRRLLQHYRHTGHHAIVALRPKLEPIPPAPAVEGVHPQDVGTFDQAMSWFAAEHQVLMAAVNRAGDPQFGVSPWQLALSAQTYLHWGGFFHDWKTVMQTALTAARAQNDRLGQAYALRSLAGAHHYLGEGSSALECLYGAQELFAELGRVRELSFVQSNLGDVLTRLGRFDEALAAHEEVLRTARSISPTREVVALLQVGVALMDCGEYALSETRMREALKLNQELGKPEIEGSIRIDIGSLFARMGQDGQAAAEWEAALPDLRAFKHRPDELKVLLDLADARIRLGDRVRAREAWRSAVTLAAGFQDHETGETKARLRSIEAALDD</sequence>
<dbReference type="InterPro" id="IPR005158">
    <property type="entry name" value="BTAD"/>
</dbReference>
<accession>A0ABT9PF15</accession>
<dbReference type="InterPro" id="IPR011990">
    <property type="entry name" value="TPR-like_helical_dom_sf"/>
</dbReference>
<dbReference type="RefSeq" id="WP_307250318.1">
    <property type="nucleotide sequence ID" value="NZ_JAUSQZ010000001.1"/>
</dbReference>
<dbReference type="Pfam" id="PF03704">
    <property type="entry name" value="BTAD"/>
    <property type="match status" value="1"/>
</dbReference>